<keyword evidence="3 7" id="KW-0547">Nucleotide-binding</keyword>
<dbReference type="Pfam" id="PF06470">
    <property type="entry name" value="SMC_hinge"/>
    <property type="match status" value="1"/>
</dbReference>
<dbReference type="GO" id="GO:0007062">
    <property type="term" value="P:sister chromatid cohesion"/>
    <property type="evidence" value="ECO:0007669"/>
    <property type="project" value="InterPro"/>
</dbReference>
<dbReference type="GO" id="GO:0005524">
    <property type="term" value="F:ATP binding"/>
    <property type="evidence" value="ECO:0007669"/>
    <property type="project" value="UniProtKB-UniRule"/>
</dbReference>
<dbReference type="Pfam" id="PF02463">
    <property type="entry name" value="SMC_N"/>
    <property type="match status" value="1"/>
</dbReference>
<dbReference type="CDD" id="cd03278">
    <property type="entry name" value="ABC_SMC_barmotin"/>
    <property type="match status" value="1"/>
</dbReference>
<dbReference type="PIRSF" id="PIRSF005719">
    <property type="entry name" value="SMC"/>
    <property type="match status" value="1"/>
</dbReference>
<accession>A0A9D1LZE1</accession>
<reference evidence="9" key="1">
    <citation type="submission" date="2020-10" db="EMBL/GenBank/DDBJ databases">
        <authorList>
            <person name="Gilroy R."/>
        </authorList>
    </citation>
    <scope>NUCLEOTIDE SEQUENCE</scope>
    <source>
        <strain evidence="9">ChiGjej1B1-1684</strain>
    </source>
</reference>
<dbReference type="PANTHER" id="PTHR43977">
    <property type="entry name" value="STRUCTURAL MAINTENANCE OF CHROMOSOMES PROTEIN 3"/>
    <property type="match status" value="1"/>
</dbReference>
<keyword evidence="2 7" id="KW-0963">Cytoplasm</keyword>
<evidence type="ECO:0000313" key="10">
    <source>
        <dbReference type="Proteomes" id="UP000824118"/>
    </source>
</evidence>
<dbReference type="AlphaFoldDB" id="A0A9D1LZE1"/>
<dbReference type="GO" id="GO:0030261">
    <property type="term" value="P:chromosome condensation"/>
    <property type="evidence" value="ECO:0007669"/>
    <property type="project" value="InterPro"/>
</dbReference>
<dbReference type="FunFam" id="3.40.50.300:FF:000984">
    <property type="entry name" value="Chromosome partition protein Smc"/>
    <property type="match status" value="1"/>
</dbReference>
<evidence type="ECO:0000256" key="4">
    <source>
        <dbReference type="ARBA" id="ARBA00022840"/>
    </source>
</evidence>
<dbReference type="InterPro" id="IPR010935">
    <property type="entry name" value="SMC_hinge"/>
</dbReference>
<dbReference type="GO" id="GO:0005737">
    <property type="term" value="C:cytoplasm"/>
    <property type="evidence" value="ECO:0007669"/>
    <property type="project" value="UniProtKB-SubCell"/>
</dbReference>
<organism evidence="9 10">
    <name type="scientific">Candidatus Limousia pullorum</name>
    <dbReference type="NCBI Taxonomy" id="2840860"/>
    <lineage>
        <taxon>Bacteria</taxon>
        <taxon>Bacillati</taxon>
        <taxon>Bacillota</taxon>
        <taxon>Clostridia</taxon>
        <taxon>Eubacteriales</taxon>
        <taxon>Oscillospiraceae</taxon>
        <taxon>Oscillospiraceae incertae sedis</taxon>
        <taxon>Candidatus Limousia</taxon>
    </lineage>
</organism>
<feature type="binding site" evidence="7">
    <location>
        <begin position="32"/>
        <end position="39"/>
    </location>
    <ligand>
        <name>ATP</name>
        <dbReference type="ChEBI" id="CHEBI:30616"/>
    </ligand>
</feature>
<dbReference type="Gene3D" id="6.10.140.1720">
    <property type="match status" value="1"/>
</dbReference>
<dbReference type="Gene3D" id="1.20.1060.20">
    <property type="match status" value="1"/>
</dbReference>
<reference evidence="9" key="2">
    <citation type="journal article" date="2021" name="PeerJ">
        <title>Extensive microbial diversity within the chicken gut microbiome revealed by metagenomics and culture.</title>
        <authorList>
            <person name="Gilroy R."/>
            <person name="Ravi A."/>
            <person name="Getino M."/>
            <person name="Pursley I."/>
            <person name="Horton D.L."/>
            <person name="Alikhan N.F."/>
            <person name="Baker D."/>
            <person name="Gharbi K."/>
            <person name="Hall N."/>
            <person name="Watson M."/>
            <person name="Adriaenssens E.M."/>
            <person name="Foster-Nyarko E."/>
            <person name="Jarju S."/>
            <person name="Secka A."/>
            <person name="Antonio M."/>
            <person name="Oren A."/>
            <person name="Chaudhuri R.R."/>
            <person name="La Ragione R."/>
            <person name="Hildebrand F."/>
            <person name="Pallen M.J."/>
        </authorList>
    </citation>
    <scope>NUCLEOTIDE SEQUENCE</scope>
    <source>
        <strain evidence="9">ChiGjej1B1-1684</strain>
    </source>
</reference>
<dbReference type="SMART" id="SM00968">
    <property type="entry name" value="SMC_hinge"/>
    <property type="match status" value="1"/>
</dbReference>
<dbReference type="GO" id="GO:0006260">
    <property type="term" value="P:DNA replication"/>
    <property type="evidence" value="ECO:0007669"/>
    <property type="project" value="UniProtKB-UniRule"/>
</dbReference>
<evidence type="ECO:0000259" key="8">
    <source>
        <dbReference type="SMART" id="SM00968"/>
    </source>
</evidence>
<feature type="coiled-coil region" evidence="7">
    <location>
        <begin position="304"/>
        <end position="373"/>
    </location>
</feature>
<evidence type="ECO:0000256" key="1">
    <source>
        <dbReference type="ARBA" id="ARBA00004496"/>
    </source>
</evidence>
<protein>
    <recommendedName>
        <fullName evidence="7">Chromosome partition protein Smc</fullName>
    </recommendedName>
</protein>
<comment type="subcellular location">
    <subcellularLocation>
        <location evidence="1 7">Cytoplasm</location>
    </subcellularLocation>
</comment>
<keyword evidence="4 7" id="KW-0067">ATP-binding</keyword>
<dbReference type="InterPro" id="IPR003395">
    <property type="entry name" value="RecF/RecN/SMC_N"/>
</dbReference>
<dbReference type="HAMAP" id="MF_01894">
    <property type="entry name" value="Smc_prok"/>
    <property type="match status" value="1"/>
</dbReference>
<dbReference type="GO" id="GO:0005694">
    <property type="term" value="C:chromosome"/>
    <property type="evidence" value="ECO:0007669"/>
    <property type="project" value="InterPro"/>
</dbReference>
<gene>
    <name evidence="7 9" type="primary">smc</name>
    <name evidence="9" type="ORF">IAD22_07390</name>
</gene>
<sequence>MLLKSLEIQGFKTFPDKTKLTFDKGITAVVGPNGSGKSNISDAIRWVLGEQSPKSLRCSKMEDVVFNGTDGRKRQGFAEVTLTIDNTDRLLPFDGDEVAVTRRYYRSGDSDYLINKSAVRLKDIHELFMDTGLGRDGYSMIGQGKIDSIVASKSEDRREIFEEAAGISRYRYRKLEAERKLASAEENLVRLRDIVAELEGRVGPLKVQAEKAEKFLEYSEEKKGLEIALWLETLNKSSAILKEQEDKITVAKAQHDDAEKILEEIARETEKLYFENGEISSKIEEQRSMNAEYSALCSSKRGEISVAQNDIIRDRENIERLEKDIAQTEITSEDSQKTAQEKTEILKEVEKTLSNLKAKYDETSEKLNAKTADTWNQSEKIQKLTSEITQINFKLADVRAACLAAQSAAEDYRERIKRAEESGEERQKKYEEIKKSAEEYTAVVEKYKNQGVALENVLKGLEIKLRNQKAKRDQTKAESDKLILDTGEIFRRVKILEDLERNLEGFSQSVKAVMKNSAAGLLGGIHGPVSRVITVPNEYTVAMEIALGGAMQNIVTGTEEDAKKAIELLKQKDAGRATFLPISTIKGKQLNEQGLENCFGYIGVASELCSCKDVYKGILDNLLGRIVVAQDINCAVSIAKKYGYRFKIVTLDGQVVNAGGSLTGGSLAKKSGLLSRATEIERLKRTGAKMQEKSDKLKEEYRQSEENLGKCEQEIEEKRNLLRETQRRYIQAEGEYKACVGEYKNLEAIISENNTQIEETKRHLDESIKTAESSSKLQKEAEEEIAEKEKILQSLTGKRDDLSREREILSTELQNIRLETVKTEKDIESLKYEIAVMSEAASDQKKRKQMLLNEIEAIKQRSMGSNHRIEAIEKEIALLETRISEGEANIKEFNRQREEKEQLTVELRQKERDKTSEREISGRELARLEERKLNLQKQYDDIISKLWEDYELTKREAESVAKPIENIPQAQKRLNELKQKIKSLGSINVGAIEEYKEVSERYEFMTTQVSDVEKSKKEIETLINGLTKQMKELFEVNFKKISENFTATFKELFGGGTASLSLSEPDNVLTSGIDIIVHPPGKIVVHLEALSGGEKALVAIALYFAIMKVRPAPFCVMDEIEAALDDVNVERFAKYMNRITDKTQFILITHRRGTMEEADVLYGVTMQDEGISKLLELRTAEAAQKLGIDTSRA</sequence>
<comment type="caution">
    <text evidence="9">The sequence shown here is derived from an EMBL/GenBank/DDBJ whole genome shotgun (WGS) entry which is preliminary data.</text>
</comment>
<feature type="coiled-coil region" evidence="7">
    <location>
        <begin position="680"/>
        <end position="987"/>
    </location>
</feature>
<dbReference type="GO" id="GO:0003677">
    <property type="term" value="F:DNA binding"/>
    <property type="evidence" value="ECO:0007669"/>
    <property type="project" value="UniProtKB-UniRule"/>
</dbReference>
<dbReference type="FunFam" id="3.40.50.300:FF:000901">
    <property type="entry name" value="Chromosome partition protein Smc"/>
    <property type="match status" value="1"/>
</dbReference>
<evidence type="ECO:0000313" key="9">
    <source>
        <dbReference type="EMBL" id="HIU50821.1"/>
    </source>
</evidence>
<dbReference type="InterPro" id="IPR036277">
    <property type="entry name" value="SMC_hinge_sf"/>
</dbReference>
<dbReference type="InterPro" id="IPR027417">
    <property type="entry name" value="P-loop_NTPase"/>
</dbReference>
<dbReference type="InterPro" id="IPR011890">
    <property type="entry name" value="SMC_prok"/>
</dbReference>
<feature type="coiled-coil region" evidence="7">
    <location>
        <begin position="241"/>
        <end position="268"/>
    </location>
</feature>
<dbReference type="GO" id="GO:0016887">
    <property type="term" value="F:ATP hydrolysis activity"/>
    <property type="evidence" value="ECO:0007669"/>
    <property type="project" value="InterPro"/>
</dbReference>
<dbReference type="NCBIfam" id="TIGR02168">
    <property type="entry name" value="SMC_prok_B"/>
    <property type="match status" value="1"/>
</dbReference>
<dbReference type="InterPro" id="IPR024704">
    <property type="entry name" value="SMC"/>
</dbReference>
<proteinExistence type="inferred from homology"/>
<dbReference type="Gene3D" id="3.40.50.300">
    <property type="entry name" value="P-loop containing nucleotide triphosphate hydrolases"/>
    <property type="match status" value="2"/>
</dbReference>
<dbReference type="Gene3D" id="3.30.70.1620">
    <property type="match status" value="1"/>
</dbReference>
<feature type="coiled-coil region" evidence="7">
    <location>
        <begin position="402"/>
        <end position="516"/>
    </location>
</feature>
<dbReference type="Proteomes" id="UP000824118">
    <property type="component" value="Unassembled WGS sequence"/>
</dbReference>
<dbReference type="EMBL" id="DVNG01000110">
    <property type="protein sequence ID" value="HIU50821.1"/>
    <property type="molecule type" value="Genomic_DNA"/>
</dbReference>
<evidence type="ECO:0000256" key="3">
    <source>
        <dbReference type="ARBA" id="ARBA00022741"/>
    </source>
</evidence>
<comment type="function">
    <text evidence="7">Required for chromosome condensation and partitioning.</text>
</comment>
<evidence type="ECO:0000256" key="7">
    <source>
        <dbReference type="HAMAP-Rule" id="MF_01894"/>
    </source>
</evidence>
<comment type="similarity">
    <text evidence="7">Belongs to the SMC family.</text>
</comment>
<keyword evidence="6 7" id="KW-0238">DNA-binding</keyword>
<comment type="domain">
    <text evidence="7">Contains large globular domains required for ATP hydrolysis at each terminus and a third globular domain forming a flexible hinge near the middle of the molecule. These domains are separated by coiled-coil structures.</text>
</comment>
<dbReference type="SUPFAM" id="SSF52540">
    <property type="entry name" value="P-loop containing nucleoside triphosphate hydrolases"/>
    <property type="match status" value="1"/>
</dbReference>
<name>A0A9D1LZE1_9FIRM</name>
<feature type="coiled-coil region" evidence="7">
    <location>
        <begin position="167"/>
        <end position="201"/>
    </location>
</feature>
<dbReference type="SUPFAM" id="SSF75553">
    <property type="entry name" value="Smc hinge domain"/>
    <property type="match status" value="1"/>
</dbReference>
<evidence type="ECO:0000256" key="6">
    <source>
        <dbReference type="ARBA" id="ARBA00023125"/>
    </source>
</evidence>
<evidence type="ECO:0000256" key="2">
    <source>
        <dbReference type="ARBA" id="ARBA00022490"/>
    </source>
</evidence>
<evidence type="ECO:0000256" key="5">
    <source>
        <dbReference type="ARBA" id="ARBA00023054"/>
    </source>
</evidence>
<keyword evidence="5 7" id="KW-0175">Coiled coil</keyword>
<dbReference type="GO" id="GO:0007059">
    <property type="term" value="P:chromosome segregation"/>
    <property type="evidence" value="ECO:0007669"/>
    <property type="project" value="UniProtKB-UniRule"/>
</dbReference>
<comment type="subunit">
    <text evidence="7">Homodimer.</text>
</comment>
<feature type="domain" description="SMC hinge" evidence="8">
    <location>
        <begin position="523"/>
        <end position="639"/>
    </location>
</feature>